<evidence type="ECO:0000313" key="1">
    <source>
        <dbReference type="EMBL" id="MFC6170113.1"/>
    </source>
</evidence>
<keyword evidence="2" id="KW-1185">Reference proteome</keyword>
<sequence length="194" mass="22569">MAQQTTAQRLNALQDKLLTEQFVHNTGLGNEVGFYIFDYAPQDELLVRARVPEIQQYTEKQLQVRVQNFDLFTIVLQFFEARGYMEKNFQMEAKRGSTILFERMQRALKLATNRDELVSYIGANYDSDAIIFLTGVGKAYPIVRSHNLLNSLQPLITQMPLVLFYPGTYSYNKLKLFDQLSDDHYYRAFRIVGD</sequence>
<organism evidence="1 2">
    <name type="scientific">Loigolactobacillus jiayinensis</name>
    <dbReference type="NCBI Taxonomy" id="2486016"/>
    <lineage>
        <taxon>Bacteria</taxon>
        <taxon>Bacillati</taxon>
        <taxon>Bacillota</taxon>
        <taxon>Bacilli</taxon>
        <taxon>Lactobacillales</taxon>
        <taxon>Lactobacillaceae</taxon>
        <taxon>Loigolactobacillus</taxon>
    </lineage>
</organism>
<proteinExistence type="predicted"/>
<name>A0ABW1REC4_9LACO</name>
<dbReference type="RefSeq" id="WP_125551972.1">
    <property type="nucleotide sequence ID" value="NZ_JBHSSL010000034.1"/>
</dbReference>
<protein>
    <submittedName>
        <fullName evidence="1">DUF1788 domain-containing protein</fullName>
    </submittedName>
</protein>
<reference evidence="2" key="1">
    <citation type="journal article" date="2019" name="Int. J. Syst. Evol. Microbiol.">
        <title>The Global Catalogue of Microorganisms (GCM) 10K type strain sequencing project: providing services to taxonomists for standard genome sequencing and annotation.</title>
        <authorList>
            <consortium name="The Broad Institute Genomics Platform"/>
            <consortium name="The Broad Institute Genome Sequencing Center for Infectious Disease"/>
            <person name="Wu L."/>
            <person name="Ma J."/>
        </authorList>
    </citation>
    <scope>NUCLEOTIDE SEQUENCE [LARGE SCALE GENOMIC DNA]</scope>
    <source>
        <strain evidence="2">CCM 8904</strain>
    </source>
</reference>
<comment type="caution">
    <text evidence="1">The sequence shown here is derived from an EMBL/GenBank/DDBJ whole genome shotgun (WGS) entry which is preliminary data.</text>
</comment>
<evidence type="ECO:0000313" key="2">
    <source>
        <dbReference type="Proteomes" id="UP001596289"/>
    </source>
</evidence>
<dbReference type="InterPro" id="IPR014858">
    <property type="entry name" value="BrxB"/>
</dbReference>
<accession>A0ABW1REC4</accession>
<gene>
    <name evidence="1" type="ORF">ACFQGP_05910</name>
</gene>
<dbReference type="EMBL" id="JBHSSL010000034">
    <property type="protein sequence ID" value="MFC6170113.1"/>
    <property type="molecule type" value="Genomic_DNA"/>
</dbReference>
<dbReference type="Proteomes" id="UP001596289">
    <property type="component" value="Unassembled WGS sequence"/>
</dbReference>
<dbReference type="Pfam" id="PF08747">
    <property type="entry name" value="BrxB"/>
    <property type="match status" value="1"/>
</dbReference>